<dbReference type="Pfam" id="PF12831">
    <property type="entry name" value="FAD_oxidored"/>
    <property type="match status" value="1"/>
</dbReference>
<evidence type="ECO:0000313" key="8">
    <source>
        <dbReference type="Proteomes" id="UP000289856"/>
    </source>
</evidence>
<dbReference type="PANTHER" id="PTHR43498">
    <property type="entry name" value="FERREDOXIN:COB-COM HETERODISULFIDE REDUCTASE SUBUNIT A"/>
    <property type="match status" value="1"/>
</dbReference>
<dbReference type="GO" id="GO:0016491">
    <property type="term" value="F:oxidoreductase activity"/>
    <property type="evidence" value="ECO:0007669"/>
    <property type="project" value="UniProtKB-KW"/>
</dbReference>
<sequence length="624" mass="69430">MSFLKLRKLVPICLVVVLSFLLVMPHTFAAPKAQTDYPLISKANPSSYYDVIVVGTDPEGVVAAISAARNKLKVLLIDGGNRKVLGGLMTLGWLNSLDLNKSPNISKKFPSPFLNQGIFLEWYKEINSTSFDVKRATQAFHKMVLSEPNIDVMMNLKQIDPVMQENKIIGISLVTDTGKPLTIRAGAVIDATQNADIAAAAGVPYTVNWEDIGEPDVRVAVTLVFKLSGVTDAVWKELQKNGVGFDKQSIWGYSDAREYKSSNPTRVKMRGLNIGRQNDNTLLINSMQIYDIDPLDPKSIKEGLELGKKEAPLIVNYLKKKYKVFSKLTYAGTAPELYVRESRHIQGEYRLTIADLMNNRDHWDAIAYGAYEADIQTINHTSSGSIIMNPKQYGVPFRSLVPKEIDGLLVVGRSASFDTLAHGSARVIPLGMATGEAAGAAVKLAKERNLSFRQLSKSWNDIVELRKRLTKQGMNLKMVDFAKPSYTKHKYYNGLLTAVSLFITSGGYLNEGWKLDEPAKEKILLATAQRLHKMYPEQFANMDYGWDKDLAVSSTVSLDRAAYFFALITSLDTTEDEALNELVERGWIGKSIVNGIKNNKALTNGELFMILRDVLDYYLGVTFK</sequence>
<dbReference type="OrthoDB" id="9777740at2"/>
<keyword evidence="6" id="KW-0732">Signal</keyword>
<dbReference type="PANTHER" id="PTHR43498:SF1">
    <property type="entry name" value="COB--COM HETERODISULFIDE REDUCTASE IRON-SULFUR SUBUNIT A"/>
    <property type="match status" value="1"/>
</dbReference>
<protein>
    <recommendedName>
        <fullName evidence="9">FAD-dependent oxidoreductase</fullName>
    </recommendedName>
</protein>
<dbReference type="Gene3D" id="3.50.50.60">
    <property type="entry name" value="FAD/NAD(P)-binding domain"/>
    <property type="match status" value="1"/>
</dbReference>
<accession>A0A3T1DAN0</accession>
<keyword evidence="3" id="KW-0560">Oxidoreductase</keyword>
<keyword evidence="1" id="KW-0004">4Fe-4S</keyword>
<dbReference type="InterPro" id="IPR039650">
    <property type="entry name" value="HdrA-like"/>
</dbReference>
<evidence type="ECO:0000256" key="1">
    <source>
        <dbReference type="ARBA" id="ARBA00022485"/>
    </source>
</evidence>
<keyword evidence="2" id="KW-0479">Metal-binding</keyword>
<dbReference type="Proteomes" id="UP000289856">
    <property type="component" value="Chromosome"/>
</dbReference>
<dbReference type="AlphaFoldDB" id="A0A3T1DAN0"/>
<dbReference type="SUPFAM" id="SSF51905">
    <property type="entry name" value="FAD/NAD(P)-binding domain"/>
    <property type="match status" value="1"/>
</dbReference>
<feature type="signal peptide" evidence="6">
    <location>
        <begin position="1"/>
        <end position="29"/>
    </location>
</feature>
<gene>
    <name evidence="7" type="ORF">KCTCHS21_44830</name>
</gene>
<feature type="chain" id="PRO_5019093731" description="FAD-dependent oxidoreductase" evidence="6">
    <location>
        <begin position="30"/>
        <end position="624"/>
    </location>
</feature>
<dbReference type="InterPro" id="IPR036188">
    <property type="entry name" value="FAD/NAD-bd_sf"/>
</dbReference>
<dbReference type="GO" id="GO:0051539">
    <property type="term" value="F:4 iron, 4 sulfur cluster binding"/>
    <property type="evidence" value="ECO:0007669"/>
    <property type="project" value="UniProtKB-KW"/>
</dbReference>
<organism evidence="7 8">
    <name type="scientific">Cohnella abietis</name>
    <dbReference type="NCBI Taxonomy" id="2507935"/>
    <lineage>
        <taxon>Bacteria</taxon>
        <taxon>Bacillati</taxon>
        <taxon>Bacillota</taxon>
        <taxon>Bacilli</taxon>
        <taxon>Bacillales</taxon>
        <taxon>Paenibacillaceae</taxon>
        <taxon>Cohnella</taxon>
    </lineage>
</organism>
<evidence type="ECO:0000313" key="7">
    <source>
        <dbReference type="EMBL" id="BBI35084.1"/>
    </source>
</evidence>
<dbReference type="KEGG" id="cohn:KCTCHS21_44830"/>
<evidence type="ECO:0000256" key="2">
    <source>
        <dbReference type="ARBA" id="ARBA00022723"/>
    </source>
</evidence>
<evidence type="ECO:0000256" key="3">
    <source>
        <dbReference type="ARBA" id="ARBA00023002"/>
    </source>
</evidence>
<keyword evidence="4" id="KW-0408">Iron</keyword>
<evidence type="ECO:0000256" key="6">
    <source>
        <dbReference type="SAM" id="SignalP"/>
    </source>
</evidence>
<keyword evidence="5" id="KW-0411">Iron-sulfur</keyword>
<reference evidence="7 8" key="1">
    <citation type="submission" date="2019-01" db="EMBL/GenBank/DDBJ databases">
        <title>Complete genome sequence of Cohnella hallensis HS21 isolated from Korean fir (Abies koreana) rhizospheric soil.</title>
        <authorList>
            <person name="Jiang L."/>
            <person name="Kang S.W."/>
            <person name="Kim S."/>
            <person name="Jung J."/>
            <person name="Kim C.Y."/>
            <person name="Kim D.H."/>
            <person name="Kim S.W."/>
            <person name="Lee J."/>
        </authorList>
    </citation>
    <scope>NUCLEOTIDE SEQUENCE [LARGE SCALE GENOMIC DNA]</scope>
    <source>
        <strain evidence="7 8">HS21</strain>
    </source>
</reference>
<dbReference type="RefSeq" id="WP_130613458.1">
    <property type="nucleotide sequence ID" value="NZ_AP019400.1"/>
</dbReference>
<keyword evidence="8" id="KW-1185">Reference proteome</keyword>
<dbReference type="EMBL" id="AP019400">
    <property type="protein sequence ID" value="BBI35084.1"/>
    <property type="molecule type" value="Genomic_DNA"/>
</dbReference>
<proteinExistence type="predicted"/>
<evidence type="ECO:0000256" key="4">
    <source>
        <dbReference type="ARBA" id="ARBA00023004"/>
    </source>
</evidence>
<name>A0A3T1DAN0_9BACL</name>
<dbReference type="GO" id="GO:0046872">
    <property type="term" value="F:metal ion binding"/>
    <property type="evidence" value="ECO:0007669"/>
    <property type="project" value="UniProtKB-KW"/>
</dbReference>
<evidence type="ECO:0008006" key="9">
    <source>
        <dbReference type="Google" id="ProtNLM"/>
    </source>
</evidence>
<evidence type="ECO:0000256" key="5">
    <source>
        <dbReference type="ARBA" id="ARBA00023014"/>
    </source>
</evidence>